<dbReference type="SUPFAM" id="SSF53335">
    <property type="entry name" value="S-adenosyl-L-methionine-dependent methyltransferases"/>
    <property type="match status" value="1"/>
</dbReference>
<evidence type="ECO:0000256" key="4">
    <source>
        <dbReference type="ARBA" id="ARBA00022691"/>
    </source>
</evidence>
<feature type="compositionally biased region" description="Basic and acidic residues" evidence="7">
    <location>
        <begin position="387"/>
        <end position="398"/>
    </location>
</feature>
<evidence type="ECO:0000256" key="5">
    <source>
        <dbReference type="PROSITE-ProRule" id="PRU00848"/>
    </source>
</evidence>
<keyword evidence="2 6" id="KW-0489">Methyltransferase</keyword>
<dbReference type="CDD" id="cd02440">
    <property type="entry name" value="AdoMet_MTases"/>
    <property type="match status" value="1"/>
</dbReference>
<name>A0A1Y1HSU9_KLENI</name>
<dbReference type="STRING" id="105231.A0A1Y1HSU9"/>
<dbReference type="InterPro" id="IPR024160">
    <property type="entry name" value="BIN3_SAM-bd_dom"/>
</dbReference>
<comment type="similarity">
    <text evidence="1 6">Belongs to the methyltransferase superfamily.</text>
</comment>
<dbReference type="PROSITE" id="PS51515">
    <property type="entry name" value="BIN3_SAM"/>
    <property type="match status" value="1"/>
</dbReference>
<dbReference type="OrthoDB" id="10017101at2759"/>
<accession>A0A1Y1HSU9</accession>
<feature type="region of interest" description="Disordered" evidence="7">
    <location>
        <begin position="521"/>
        <end position="544"/>
    </location>
</feature>
<dbReference type="Pfam" id="PF06859">
    <property type="entry name" value="Bin3"/>
    <property type="match status" value="1"/>
</dbReference>
<evidence type="ECO:0000256" key="3">
    <source>
        <dbReference type="ARBA" id="ARBA00022679"/>
    </source>
</evidence>
<dbReference type="InterPro" id="IPR029063">
    <property type="entry name" value="SAM-dependent_MTases_sf"/>
</dbReference>
<protein>
    <recommendedName>
        <fullName evidence="6">RNA methyltransferase</fullName>
        <ecNumber evidence="6">2.1.1.-</ecNumber>
    </recommendedName>
</protein>
<proteinExistence type="inferred from homology"/>
<dbReference type="InterPro" id="IPR039772">
    <property type="entry name" value="Bin3-like"/>
</dbReference>
<evidence type="ECO:0000256" key="7">
    <source>
        <dbReference type="SAM" id="MobiDB-lite"/>
    </source>
</evidence>
<dbReference type="InterPro" id="IPR010675">
    <property type="entry name" value="Bin3_C"/>
</dbReference>
<dbReference type="PANTHER" id="PTHR12315:SF0">
    <property type="entry name" value="7SK SNRNA METHYLPHOSPHATE CAPPING ENZYME"/>
    <property type="match status" value="1"/>
</dbReference>
<gene>
    <name evidence="9" type="ORF">KFL_000340380</name>
</gene>
<dbReference type="GO" id="GO:0008173">
    <property type="term" value="F:RNA methyltransferase activity"/>
    <property type="evidence" value="ECO:0000318"/>
    <property type="project" value="GO_Central"/>
</dbReference>
<reference evidence="9 10" key="1">
    <citation type="journal article" date="2014" name="Nat. Commun.">
        <title>Klebsormidium flaccidum genome reveals primary factors for plant terrestrial adaptation.</title>
        <authorList>
            <person name="Hori K."/>
            <person name="Maruyama F."/>
            <person name="Fujisawa T."/>
            <person name="Togashi T."/>
            <person name="Yamamoto N."/>
            <person name="Seo M."/>
            <person name="Sato S."/>
            <person name="Yamada T."/>
            <person name="Mori H."/>
            <person name="Tajima N."/>
            <person name="Moriyama T."/>
            <person name="Ikeuchi M."/>
            <person name="Watanabe M."/>
            <person name="Wada H."/>
            <person name="Kobayashi K."/>
            <person name="Saito M."/>
            <person name="Masuda T."/>
            <person name="Sasaki-Sekimoto Y."/>
            <person name="Mashiguchi K."/>
            <person name="Awai K."/>
            <person name="Shimojima M."/>
            <person name="Masuda S."/>
            <person name="Iwai M."/>
            <person name="Nobusawa T."/>
            <person name="Narise T."/>
            <person name="Kondo S."/>
            <person name="Saito H."/>
            <person name="Sato R."/>
            <person name="Murakawa M."/>
            <person name="Ihara Y."/>
            <person name="Oshima-Yamada Y."/>
            <person name="Ohtaka K."/>
            <person name="Satoh M."/>
            <person name="Sonobe K."/>
            <person name="Ishii M."/>
            <person name="Ohtani R."/>
            <person name="Kanamori-Sato M."/>
            <person name="Honoki R."/>
            <person name="Miyazaki D."/>
            <person name="Mochizuki H."/>
            <person name="Umetsu J."/>
            <person name="Higashi K."/>
            <person name="Shibata D."/>
            <person name="Kamiya Y."/>
            <person name="Sato N."/>
            <person name="Nakamura Y."/>
            <person name="Tabata S."/>
            <person name="Ida S."/>
            <person name="Kurokawa K."/>
            <person name="Ohta H."/>
        </authorList>
    </citation>
    <scope>NUCLEOTIDE SEQUENCE [LARGE SCALE GENOMIC DNA]</scope>
    <source>
        <strain evidence="9 10">NIES-2285</strain>
    </source>
</reference>
<feature type="compositionally biased region" description="Low complexity" evidence="7">
    <location>
        <begin position="400"/>
        <end position="417"/>
    </location>
</feature>
<dbReference type="EC" id="2.1.1.-" evidence="6"/>
<keyword evidence="3 6" id="KW-0808">Transferase</keyword>
<dbReference type="GO" id="GO:0017069">
    <property type="term" value="F:snRNA binding"/>
    <property type="evidence" value="ECO:0000318"/>
    <property type="project" value="GO_Central"/>
</dbReference>
<dbReference type="Proteomes" id="UP000054558">
    <property type="component" value="Unassembled WGS sequence"/>
</dbReference>
<evidence type="ECO:0000259" key="8">
    <source>
        <dbReference type="PROSITE" id="PS51515"/>
    </source>
</evidence>
<evidence type="ECO:0000256" key="2">
    <source>
        <dbReference type="ARBA" id="ARBA00022603"/>
    </source>
</evidence>
<dbReference type="OMA" id="EESSMIW"/>
<keyword evidence="4 5" id="KW-0949">S-adenosyl-L-methionine</keyword>
<keyword evidence="10" id="KW-1185">Reference proteome</keyword>
<feature type="region of interest" description="Disordered" evidence="7">
    <location>
        <begin position="184"/>
        <end position="205"/>
    </location>
</feature>
<feature type="region of interest" description="Disordered" evidence="7">
    <location>
        <begin position="53"/>
        <end position="152"/>
    </location>
</feature>
<feature type="compositionally biased region" description="Basic and acidic residues" evidence="7">
    <location>
        <begin position="129"/>
        <end position="139"/>
    </location>
</feature>
<feature type="region of interest" description="Disordered" evidence="7">
    <location>
        <begin position="353"/>
        <end position="454"/>
    </location>
</feature>
<dbReference type="PANTHER" id="PTHR12315">
    <property type="entry name" value="BICOID-INTERACTING PROTEIN RELATED"/>
    <property type="match status" value="1"/>
</dbReference>
<dbReference type="EMBL" id="DF236983">
    <property type="protein sequence ID" value="GAQ79636.1"/>
    <property type="molecule type" value="Genomic_DNA"/>
</dbReference>
<evidence type="ECO:0000256" key="6">
    <source>
        <dbReference type="RuleBase" id="RU367087"/>
    </source>
</evidence>
<sequence>MAAFVPRALTKPQKVPLPGKLVRKAGGLVDKRSFSKDVNATGKAHTVGQVDVLSEEGRGGVAERAPSHWQASSSGRGTLDKKRMGLAENQGLEDEDDGPEVLQIEKNKQQAKRRRVEPQCDESNALESAEVRASKKSRDVLNGASSKQVSSDVAEVVSEMGMGQSATGNGVPFEASEQIRKETVGAPADDSVTGPDETPASRENVDSDLHNVQTGAVMIENDCGGGRTNGVAGKGAGKQRDNYAKKVFPYGNYNRYYGYRFAKTLSEDPRLSLFQKEWFQGKACLDVGCNEGYVTIAVAQKFECGSMVGVDIDGSLVAKAKSHLKREAAILRQANKPQRARLELAGQADHPGVRQTLLWGTQSSRSPEGPLRQEKRRRLAQGYDSGHPPESDIGETGRRVVSSTSEQVSTVGGFEVVGEGGGDGSGRGADEAADVSSRGANGSADVSGEESGRVVVSGVPEQTADGTLGSLGEASLHSRFAQEGEKPEGLGLVGLTEGENGDVKEDVLLETVMLEGKGEGMAEGTLDERETEGEVSTIDPPASEATGFLSSEVRECLGGGSALERKRFSQNVQFRKENFVVSPVEEEKYDVVMSLSVVKWIHLNWGDDGLLRFFSKVYKSLKPGGLFILEPQPWKSYKSNRAVSETTQRHFKEIKILPDQFSNVLQSKIGFRSADIVTPAVPGSIGGFGRAIYLYRK</sequence>
<dbReference type="GO" id="GO:0008171">
    <property type="term" value="F:O-methyltransferase activity"/>
    <property type="evidence" value="ECO:0000318"/>
    <property type="project" value="GO_Central"/>
</dbReference>
<evidence type="ECO:0000256" key="1">
    <source>
        <dbReference type="ARBA" id="ARBA00008361"/>
    </source>
</evidence>
<evidence type="ECO:0000313" key="9">
    <source>
        <dbReference type="EMBL" id="GAQ79636.1"/>
    </source>
</evidence>
<organism evidence="9 10">
    <name type="scientific">Klebsormidium nitens</name>
    <name type="common">Green alga</name>
    <name type="synonym">Ulothrix nitens</name>
    <dbReference type="NCBI Taxonomy" id="105231"/>
    <lineage>
        <taxon>Eukaryota</taxon>
        <taxon>Viridiplantae</taxon>
        <taxon>Streptophyta</taxon>
        <taxon>Klebsormidiophyceae</taxon>
        <taxon>Klebsormidiales</taxon>
        <taxon>Klebsormidiaceae</taxon>
        <taxon>Klebsormidium</taxon>
    </lineage>
</organism>
<dbReference type="AlphaFoldDB" id="A0A1Y1HSU9"/>
<feature type="domain" description="Bin3-type SAM" evidence="8">
    <location>
        <begin position="268"/>
        <end position="697"/>
    </location>
</feature>
<feature type="compositionally biased region" description="Gly residues" evidence="7">
    <location>
        <begin position="418"/>
        <end position="427"/>
    </location>
</feature>
<dbReference type="GO" id="GO:0040031">
    <property type="term" value="P:snRNA modification"/>
    <property type="evidence" value="ECO:0000318"/>
    <property type="project" value="GO_Central"/>
</dbReference>
<evidence type="ECO:0000313" key="10">
    <source>
        <dbReference type="Proteomes" id="UP000054558"/>
    </source>
</evidence>
<dbReference type="GO" id="GO:0032259">
    <property type="term" value="P:methylation"/>
    <property type="evidence" value="ECO:0007669"/>
    <property type="project" value="UniProtKB-KW"/>
</dbReference>
<dbReference type="Gene3D" id="3.40.50.150">
    <property type="entry name" value="Vaccinia Virus protein VP39"/>
    <property type="match status" value="2"/>
</dbReference>